<evidence type="ECO:0000256" key="1">
    <source>
        <dbReference type="SAM" id="MobiDB-lite"/>
    </source>
</evidence>
<name>A0ABU6W2E3_9FABA</name>
<keyword evidence="3" id="KW-1185">Reference proteome</keyword>
<evidence type="ECO:0000313" key="2">
    <source>
        <dbReference type="EMBL" id="MED6180037.1"/>
    </source>
</evidence>
<reference evidence="2 3" key="1">
    <citation type="journal article" date="2023" name="Plants (Basel)">
        <title>Bridging the Gap: Combining Genomics and Transcriptomics Approaches to Understand Stylosanthes scabra, an Orphan Legume from the Brazilian Caatinga.</title>
        <authorList>
            <person name="Ferreira-Neto J.R.C."/>
            <person name="da Silva M.D."/>
            <person name="Binneck E."/>
            <person name="de Melo N.F."/>
            <person name="da Silva R.H."/>
            <person name="de Melo A.L.T.M."/>
            <person name="Pandolfi V."/>
            <person name="Bustamante F.O."/>
            <person name="Brasileiro-Vidal A.C."/>
            <person name="Benko-Iseppon A.M."/>
        </authorList>
    </citation>
    <scope>NUCLEOTIDE SEQUENCE [LARGE SCALE GENOMIC DNA]</scope>
    <source>
        <tissue evidence="2">Leaves</tissue>
    </source>
</reference>
<dbReference type="EMBL" id="JASCZI010181256">
    <property type="protein sequence ID" value="MED6180037.1"/>
    <property type="molecule type" value="Genomic_DNA"/>
</dbReference>
<dbReference type="Proteomes" id="UP001341840">
    <property type="component" value="Unassembled WGS sequence"/>
</dbReference>
<sequence>MATLYREWRLSRDISTLLRRDLSVKIMSRFFRDSAKERKKASSLTPKFPETLVPQPQISRNPRLCSGARARLPWARRGGTPSSTAPTLFRSTPSTTPTLPLFLPLRRCINDVPFLLGRTLTQSSRSQSAPTLTHPSFGVPAVSVSVGVPHSSLQLLLVGVPLLSVSLKFVLKYSSLNCLLLFLY</sequence>
<proteinExistence type="predicted"/>
<organism evidence="2 3">
    <name type="scientific">Stylosanthes scabra</name>
    <dbReference type="NCBI Taxonomy" id="79078"/>
    <lineage>
        <taxon>Eukaryota</taxon>
        <taxon>Viridiplantae</taxon>
        <taxon>Streptophyta</taxon>
        <taxon>Embryophyta</taxon>
        <taxon>Tracheophyta</taxon>
        <taxon>Spermatophyta</taxon>
        <taxon>Magnoliopsida</taxon>
        <taxon>eudicotyledons</taxon>
        <taxon>Gunneridae</taxon>
        <taxon>Pentapetalae</taxon>
        <taxon>rosids</taxon>
        <taxon>fabids</taxon>
        <taxon>Fabales</taxon>
        <taxon>Fabaceae</taxon>
        <taxon>Papilionoideae</taxon>
        <taxon>50 kb inversion clade</taxon>
        <taxon>dalbergioids sensu lato</taxon>
        <taxon>Dalbergieae</taxon>
        <taxon>Pterocarpus clade</taxon>
        <taxon>Stylosanthes</taxon>
    </lineage>
</organism>
<accession>A0ABU6W2E3</accession>
<protein>
    <submittedName>
        <fullName evidence="2">Uncharacterized protein</fullName>
    </submittedName>
</protein>
<comment type="caution">
    <text evidence="2">The sequence shown here is derived from an EMBL/GenBank/DDBJ whole genome shotgun (WGS) entry which is preliminary data.</text>
</comment>
<evidence type="ECO:0000313" key="3">
    <source>
        <dbReference type="Proteomes" id="UP001341840"/>
    </source>
</evidence>
<feature type="region of interest" description="Disordered" evidence="1">
    <location>
        <begin position="41"/>
        <end position="60"/>
    </location>
</feature>
<gene>
    <name evidence="2" type="ORF">PIB30_006526</name>
</gene>